<dbReference type="EMBL" id="VYZN01000052">
    <property type="protein sequence ID" value="KAE9527563.1"/>
    <property type="molecule type" value="Genomic_DNA"/>
</dbReference>
<evidence type="ECO:0000256" key="1">
    <source>
        <dbReference type="SAM" id="Phobius"/>
    </source>
</evidence>
<feature type="transmembrane region" description="Helical" evidence="1">
    <location>
        <begin position="26"/>
        <end position="48"/>
    </location>
</feature>
<evidence type="ECO:0008006" key="4">
    <source>
        <dbReference type="Google" id="ProtNLM"/>
    </source>
</evidence>
<keyword evidence="1" id="KW-1133">Transmembrane helix</keyword>
<accession>A0A6G0T7Z5</accession>
<evidence type="ECO:0000313" key="3">
    <source>
        <dbReference type="Proteomes" id="UP000475862"/>
    </source>
</evidence>
<protein>
    <recommendedName>
        <fullName evidence="4">Transmembrane protein</fullName>
    </recommendedName>
</protein>
<keyword evidence="3" id="KW-1185">Reference proteome</keyword>
<feature type="transmembrane region" description="Helical" evidence="1">
    <location>
        <begin position="60"/>
        <end position="80"/>
    </location>
</feature>
<evidence type="ECO:0000313" key="2">
    <source>
        <dbReference type="EMBL" id="KAE9527563.1"/>
    </source>
</evidence>
<keyword evidence="1" id="KW-0812">Transmembrane</keyword>
<dbReference type="AlphaFoldDB" id="A0A6G0T7Z5"/>
<dbReference type="Proteomes" id="UP000475862">
    <property type="component" value="Unassembled WGS sequence"/>
</dbReference>
<organism evidence="2 3">
    <name type="scientific">Aphis glycines</name>
    <name type="common">Soybean aphid</name>
    <dbReference type="NCBI Taxonomy" id="307491"/>
    <lineage>
        <taxon>Eukaryota</taxon>
        <taxon>Metazoa</taxon>
        <taxon>Ecdysozoa</taxon>
        <taxon>Arthropoda</taxon>
        <taxon>Hexapoda</taxon>
        <taxon>Insecta</taxon>
        <taxon>Pterygota</taxon>
        <taxon>Neoptera</taxon>
        <taxon>Paraneoptera</taxon>
        <taxon>Hemiptera</taxon>
        <taxon>Sternorrhyncha</taxon>
        <taxon>Aphidomorpha</taxon>
        <taxon>Aphidoidea</taxon>
        <taxon>Aphididae</taxon>
        <taxon>Aphidini</taxon>
        <taxon>Aphis</taxon>
        <taxon>Aphis</taxon>
    </lineage>
</organism>
<name>A0A6G0T7Z5_APHGL</name>
<reference evidence="2 3" key="1">
    <citation type="submission" date="2019-08" db="EMBL/GenBank/DDBJ databases">
        <title>The genome of the soybean aphid Biotype 1, its phylome, world population structure and adaptation to the North American continent.</title>
        <authorList>
            <person name="Giordano R."/>
            <person name="Donthu R.K."/>
            <person name="Hernandez A.G."/>
            <person name="Wright C.L."/>
            <person name="Zimin A.V."/>
        </authorList>
    </citation>
    <scope>NUCLEOTIDE SEQUENCE [LARGE SCALE GENOMIC DNA]</scope>
    <source>
        <tissue evidence="2">Whole aphids</tissue>
    </source>
</reference>
<gene>
    <name evidence="2" type="ORF">AGLY_012843</name>
</gene>
<comment type="caution">
    <text evidence="2">The sequence shown here is derived from an EMBL/GenBank/DDBJ whole genome shotgun (WGS) entry which is preliminary data.</text>
</comment>
<keyword evidence="1" id="KW-0472">Membrane</keyword>
<sequence length="178" mass="21653">MACISNMFYGDYIHKYKNKCQLKFQIPHLTSIVYQMFCIYLLLIGYNQEHNEEYLLVDKIHFVLFKLIIILSNIPFWTQICESILSMFSFKNFCHIFVIIFIINIIVYQYLKQYCKILFLSIMNDILSFFKFQLIWHHNNKFTISRTSSSFRLYIRRKIFRRIISNDIIASLNINTFF</sequence>
<feature type="transmembrane region" description="Helical" evidence="1">
    <location>
        <begin position="92"/>
        <end position="111"/>
    </location>
</feature>
<proteinExistence type="predicted"/>